<feature type="compositionally biased region" description="Low complexity" evidence="2">
    <location>
        <begin position="250"/>
        <end position="263"/>
    </location>
</feature>
<protein>
    <submittedName>
        <fullName evidence="3">Enoyl-CoA hydratase</fullName>
        <ecNumber evidence="3">4.2.1.17</ecNumber>
    </submittedName>
</protein>
<dbReference type="Pfam" id="PF00378">
    <property type="entry name" value="ECH_1"/>
    <property type="match status" value="1"/>
</dbReference>
<keyword evidence="4" id="KW-1185">Reference proteome</keyword>
<dbReference type="Gene3D" id="3.90.226.10">
    <property type="entry name" value="2-enoyl-CoA Hydratase, Chain A, domain 1"/>
    <property type="match status" value="1"/>
</dbReference>
<dbReference type="EMBL" id="JAIGNU010000001">
    <property type="protein sequence ID" value="MBX7501409.1"/>
    <property type="molecule type" value="Genomic_DNA"/>
</dbReference>
<reference evidence="3 4" key="1">
    <citation type="submission" date="2021-08" db="EMBL/GenBank/DDBJ databases">
        <title>Comparative Genomics Analysis of the Genus Qipengyuania Reveals Extensive Genetic Diversity and Metabolic Versatility, Including the Description of Fifteen Novel Species.</title>
        <authorList>
            <person name="Liu Y."/>
        </authorList>
    </citation>
    <scope>NUCLEOTIDE SEQUENCE [LARGE SCALE GENOMIC DNA]</scope>
    <source>
        <strain evidence="3 4">YG27</strain>
    </source>
</reference>
<dbReference type="PANTHER" id="PTHR43802">
    <property type="entry name" value="ENOYL-COA HYDRATASE"/>
    <property type="match status" value="1"/>
</dbReference>
<comment type="caution">
    <text evidence="3">The sequence shown here is derived from an EMBL/GenBank/DDBJ whole genome shotgun (WGS) entry which is preliminary data.</text>
</comment>
<comment type="similarity">
    <text evidence="1">Belongs to the enoyl-CoA hydratase/isomerase family.</text>
</comment>
<evidence type="ECO:0000256" key="2">
    <source>
        <dbReference type="SAM" id="MobiDB-lite"/>
    </source>
</evidence>
<dbReference type="PANTHER" id="PTHR43802:SF1">
    <property type="entry name" value="IP11341P-RELATED"/>
    <property type="match status" value="1"/>
</dbReference>
<dbReference type="SUPFAM" id="SSF52096">
    <property type="entry name" value="ClpP/crotonase"/>
    <property type="match status" value="1"/>
</dbReference>
<organism evidence="3 4">
    <name type="scientific">Qipengyuania mesophila</name>
    <dbReference type="NCBI Taxonomy" id="2867246"/>
    <lineage>
        <taxon>Bacteria</taxon>
        <taxon>Pseudomonadati</taxon>
        <taxon>Pseudomonadota</taxon>
        <taxon>Alphaproteobacteria</taxon>
        <taxon>Sphingomonadales</taxon>
        <taxon>Erythrobacteraceae</taxon>
        <taxon>Qipengyuania</taxon>
    </lineage>
</organism>
<dbReference type="GO" id="GO:0004300">
    <property type="term" value="F:enoyl-CoA hydratase activity"/>
    <property type="evidence" value="ECO:0007669"/>
    <property type="project" value="UniProtKB-EC"/>
</dbReference>
<evidence type="ECO:0000313" key="4">
    <source>
        <dbReference type="Proteomes" id="UP000782554"/>
    </source>
</evidence>
<gene>
    <name evidence="3" type="ORF">K3181_08145</name>
</gene>
<feature type="region of interest" description="Disordered" evidence="2">
    <location>
        <begin position="238"/>
        <end position="263"/>
    </location>
</feature>
<dbReference type="CDD" id="cd06558">
    <property type="entry name" value="crotonase-like"/>
    <property type="match status" value="1"/>
</dbReference>
<proteinExistence type="inferred from homology"/>
<dbReference type="Proteomes" id="UP000782554">
    <property type="component" value="Unassembled WGS sequence"/>
</dbReference>
<evidence type="ECO:0000256" key="1">
    <source>
        <dbReference type="ARBA" id="ARBA00005254"/>
    </source>
</evidence>
<dbReference type="EC" id="4.2.1.17" evidence="3"/>
<accession>A0ABS7JUR7</accession>
<keyword evidence="3" id="KW-0456">Lyase</keyword>
<dbReference type="InterPro" id="IPR001753">
    <property type="entry name" value="Enoyl-CoA_hydra/iso"/>
</dbReference>
<dbReference type="InterPro" id="IPR029045">
    <property type="entry name" value="ClpP/crotonase-like_dom_sf"/>
</dbReference>
<name>A0ABS7JUR7_9SPHN</name>
<dbReference type="NCBIfam" id="NF004840">
    <property type="entry name" value="PRK06190.1"/>
    <property type="match status" value="1"/>
</dbReference>
<dbReference type="RefSeq" id="WP_221602499.1">
    <property type="nucleotide sequence ID" value="NZ_JAIGNU010000001.1"/>
</dbReference>
<sequence length="263" mass="27568">MTQLILTEIADGIATVTLNRPEAMNALSKALRHRLYEVMKELDADDAVRAVILTGAGTRAFTAGLDLKELGSQEGALGAANAEGADENPVKAIEQCRKPVIGAINGVAITGGFEVALACDVLVASTNARFADTHARVGIVPGWGLSQKLSRMIGISRAKELSFTGNFLDAETAERWGLVNRVVAPEELLPEARRLAADMASVDPAFLATYKALIDEGYAASFGEGLVIEHARSSAANSAVSPEEVEARRAAVQARGRTQGAGG</sequence>
<evidence type="ECO:0000313" key="3">
    <source>
        <dbReference type="EMBL" id="MBX7501409.1"/>
    </source>
</evidence>